<gene>
    <name evidence="3" type="ORF">BOX37_02390</name>
</gene>
<dbReference type="Pfam" id="PF13338">
    <property type="entry name" value="AbiEi_4"/>
    <property type="match status" value="1"/>
</dbReference>
<sequence length="368" mass="39670">MKREERMLALADLAGAQWGLFTSTQAAESGFAAQQLKRLADAELISRLRHGVYRLTGAPQTPQDLIRAEWLALEPGRLARDRLDDETPMGVVSHCSAALLQDLGNVDADLHEFTVPRRRGTRSHDVKFHVRELAQQDWHLVAGLPVTRPLRTVVDLAAARTDGGHLATIVRDAILTNDTTRDELAEALRPYAHHYGMALGAGHDLVRSFIGQAGVPESALSLTRPDLAADFAFTDGERRFLAQVKAFMDRSGPGLGPRLNERLGVAGQRGFAPGEDSELTSFLLSLGSRTPAELQAVWALVAAIAGDESKGIAAAGRPVGLEVGSRSARSGFDHDDDNRGGDERSGEEVSDRSRVPAGDQRSDREAGA</sequence>
<organism evidence="3 4">
    <name type="scientific">Nocardia mangyaensis</name>
    <dbReference type="NCBI Taxonomy" id="2213200"/>
    <lineage>
        <taxon>Bacteria</taxon>
        <taxon>Bacillati</taxon>
        <taxon>Actinomycetota</taxon>
        <taxon>Actinomycetes</taxon>
        <taxon>Mycobacteriales</taxon>
        <taxon>Nocardiaceae</taxon>
        <taxon>Nocardia</taxon>
    </lineage>
</organism>
<evidence type="ECO:0000313" key="4">
    <source>
        <dbReference type="Proteomes" id="UP000183810"/>
    </source>
</evidence>
<dbReference type="KEGG" id="nsl:BOX37_02390"/>
<accession>A0A1J0VLW0</accession>
<protein>
    <recommendedName>
        <fullName evidence="2">AbiEi antitoxin N-terminal domain-containing protein</fullName>
    </recommendedName>
</protein>
<reference evidence="3" key="1">
    <citation type="submission" date="2016-11" db="EMBL/GenBank/DDBJ databases">
        <authorList>
            <person name="Jaros S."/>
            <person name="Januszkiewicz K."/>
            <person name="Wedrychowicz H."/>
        </authorList>
    </citation>
    <scope>NUCLEOTIDE SEQUENCE [LARGE SCALE GENOMIC DNA]</scope>
    <source>
        <strain evidence="3">Y48</strain>
    </source>
</reference>
<evidence type="ECO:0000259" key="2">
    <source>
        <dbReference type="Pfam" id="PF13338"/>
    </source>
</evidence>
<dbReference type="InterPro" id="IPR025159">
    <property type="entry name" value="AbiEi_N"/>
</dbReference>
<evidence type="ECO:0000256" key="1">
    <source>
        <dbReference type="SAM" id="MobiDB-lite"/>
    </source>
</evidence>
<keyword evidence="4" id="KW-1185">Reference proteome</keyword>
<feature type="region of interest" description="Disordered" evidence="1">
    <location>
        <begin position="323"/>
        <end position="368"/>
    </location>
</feature>
<evidence type="ECO:0000313" key="3">
    <source>
        <dbReference type="EMBL" id="APE33010.1"/>
    </source>
</evidence>
<dbReference type="EMBL" id="CP018082">
    <property type="protein sequence ID" value="APE33010.1"/>
    <property type="molecule type" value="Genomic_DNA"/>
</dbReference>
<dbReference type="RefSeq" id="WP_071926081.1">
    <property type="nucleotide sequence ID" value="NZ_CP018082.1"/>
</dbReference>
<name>A0A1J0VLW0_9NOCA</name>
<feature type="compositionally biased region" description="Basic and acidic residues" evidence="1">
    <location>
        <begin position="331"/>
        <end position="368"/>
    </location>
</feature>
<dbReference type="OrthoDB" id="3356078at2"/>
<proteinExistence type="predicted"/>
<dbReference type="Proteomes" id="UP000183810">
    <property type="component" value="Chromosome"/>
</dbReference>
<dbReference type="AlphaFoldDB" id="A0A1J0VLW0"/>
<feature type="domain" description="AbiEi antitoxin N-terminal" evidence="2">
    <location>
        <begin position="10"/>
        <end position="56"/>
    </location>
</feature>